<evidence type="ECO:0000313" key="2">
    <source>
        <dbReference type="Proteomes" id="UP000248311"/>
    </source>
</evidence>
<evidence type="ECO:0000313" key="1">
    <source>
        <dbReference type="EMBL" id="PYE84797.1"/>
    </source>
</evidence>
<gene>
    <name evidence="1" type="ORF">DFP88_102600</name>
</gene>
<dbReference type="AlphaFoldDB" id="A0A318SY85"/>
<comment type="caution">
    <text evidence="1">The sequence shown here is derived from an EMBL/GenBank/DDBJ whole genome shotgun (WGS) entry which is preliminary data.</text>
</comment>
<keyword evidence="2" id="KW-1185">Reference proteome</keyword>
<organism evidence="1 2">
    <name type="scientific">Pseudoroseicyclus aestuarii</name>
    <dbReference type="NCBI Taxonomy" id="1795041"/>
    <lineage>
        <taxon>Bacteria</taxon>
        <taxon>Pseudomonadati</taxon>
        <taxon>Pseudomonadota</taxon>
        <taxon>Alphaproteobacteria</taxon>
        <taxon>Rhodobacterales</taxon>
        <taxon>Paracoccaceae</taxon>
        <taxon>Pseudoroseicyclus</taxon>
    </lineage>
</organism>
<sequence>MNYSSLMSSSDAYLEVTLDLNDPIEITDFAALFAGLGAEFERYLAREKPEMAGAARMYVKEVRKGSVIAALFAEIPDLIGIMDGALIVLGFGAIFNRRLRDLVQGKQLEDTSKPQLNDITKTVRAVAEDNNGTMAIKGLRYKNGLFTTEFEATFTAKEARQALDTIDIQRRDLEKTTTSDHSRILMRFTRSDVGNAAVGKRSGERVVVDDLSENHRPLVYGSDLAEEQIKDVIRNSDENIYKRGFIVDLNLVFSGSRPVAYSVTHLHQVIDLLDD</sequence>
<name>A0A318SY85_9RHOB</name>
<accession>A0A318SY85</accession>
<reference evidence="1 2" key="1">
    <citation type="submission" date="2018-06" db="EMBL/GenBank/DDBJ databases">
        <title>Genomic Encyclopedia of Type Strains, Phase III (KMG-III): the genomes of soil and plant-associated and newly described type strains.</title>
        <authorList>
            <person name="Whitman W."/>
        </authorList>
    </citation>
    <scope>NUCLEOTIDE SEQUENCE [LARGE SCALE GENOMIC DNA]</scope>
    <source>
        <strain evidence="1 2">CECT 9025</strain>
    </source>
</reference>
<dbReference type="Proteomes" id="UP000248311">
    <property type="component" value="Unassembled WGS sequence"/>
</dbReference>
<dbReference type="EMBL" id="QJTE01000002">
    <property type="protein sequence ID" value="PYE84797.1"/>
    <property type="molecule type" value="Genomic_DNA"/>
</dbReference>
<proteinExistence type="predicted"/>
<protein>
    <submittedName>
        <fullName evidence="1">Uncharacterized protein</fullName>
    </submittedName>
</protein>